<reference evidence="3 4" key="1">
    <citation type="submission" date="2023-07" db="EMBL/GenBank/DDBJ databases">
        <title>Sequencing the genomes of 1000 actinobacteria strains.</title>
        <authorList>
            <person name="Klenk H.-P."/>
        </authorList>
    </citation>
    <scope>NUCLEOTIDE SEQUENCE [LARGE SCALE GENOMIC DNA]</scope>
    <source>
        <strain evidence="3 4">GD13</strain>
    </source>
</reference>
<dbReference type="SUPFAM" id="SSF53474">
    <property type="entry name" value="alpha/beta-Hydrolases"/>
    <property type="match status" value="1"/>
</dbReference>
<proteinExistence type="predicted"/>
<dbReference type="InterPro" id="IPR050300">
    <property type="entry name" value="GDXG_lipolytic_enzyme"/>
</dbReference>
<dbReference type="InterPro" id="IPR013094">
    <property type="entry name" value="AB_hydrolase_3"/>
</dbReference>
<protein>
    <submittedName>
        <fullName evidence="3">Acetyl esterase/lipase</fullName>
    </submittedName>
</protein>
<accession>A0ABT9NU32</accession>
<evidence type="ECO:0000256" key="1">
    <source>
        <dbReference type="ARBA" id="ARBA00022801"/>
    </source>
</evidence>
<keyword evidence="1" id="KW-0378">Hydrolase</keyword>
<feature type="domain" description="Alpha/beta hydrolase fold-3" evidence="2">
    <location>
        <begin position="81"/>
        <end position="286"/>
    </location>
</feature>
<dbReference type="EMBL" id="JAUSQM010000001">
    <property type="protein sequence ID" value="MDP9823924.1"/>
    <property type="molecule type" value="Genomic_DNA"/>
</dbReference>
<dbReference type="Pfam" id="PF07859">
    <property type="entry name" value="Abhydrolase_3"/>
    <property type="match status" value="1"/>
</dbReference>
<dbReference type="PANTHER" id="PTHR48081">
    <property type="entry name" value="AB HYDROLASE SUPERFAMILY PROTEIN C4A8.06C"/>
    <property type="match status" value="1"/>
</dbReference>
<sequence>MARRVRTLGAVAPELRTGFDLVPVPISNRVLLAHVRRQLVAVERPVDGVRVTRYAVPVPDGTRTLVTLHEPTGEGRLRGAVLWLHGGGTLMGRPEVDHAWCGRLARELGVLVAAVDYRLAPEHPFPAALDDCLAALHWLRERLNERNAPVRVALGGASAGGLLAAATAQRALDEGVAGVCFQLLQYPMLDDRTVRRPDHPARGRVGWTPRSNRFAWRSYLGHEPGSAIPPAYAVPARRADLAGLPPAWIGVGDLDLFRDESTDYAERLAAAGVAVELHVEPRMHHGADVMADLGVGSMQRFRQRMVDALDAALG</sequence>
<gene>
    <name evidence="3" type="ORF">J2S59_003733</name>
</gene>
<evidence type="ECO:0000313" key="3">
    <source>
        <dbReference type="EMBL" id="MDP9823924.1"/>
    </source>
</evidence>
<evidence type="ECO:0000259" key="2">
    <source>
        <dbReference type="Pfam" id="PF07859"/>
    </source>
</evidence>
<evidence type="ECO:0000313" key="4">
    <source>
        <dbReference type="Proteomes" id="UP001240447"/>
    </source>
</evidence>
<dbReference type="PANTHER" id="PTHR48081:SF8">
    <property type="entry name" value="ALPHA_BETA HYDROLASE FOLD-3 DOMAIN-CONTAINING PROTEIN-RELATED"/>
    <property type="match status" value="1"/>
</dbReference>
<dbReference type="RefSeq" id="WP_246360355.1">
    <property type="nucleotide sequence ID" value="NZ_CCXJ01000357.1"/>
</dbReference>
<name>A0ABT9NU32_9ACTN</name>
<keyword evidence="4" id="KW-1185">Reference proteome</keyword>
<organism evidence="3 4">
    <name type="scientific">Nocardioides massiliensis</name>
    <dbReference type="NCBI Taxonomy" id="1325935"/>
    <lineage>
        <taxon>Bacteria</taxon>
        <taxon>Bacillati</taxon>
        <taxon>Actinomycetota</taxon>
        <taxon>Actinomycetes</taxon>
        <taxon>Propionibacteriales</taxon>
        <taxon>Nocardioidaceae</taxon>
        <taxon>Nocardioides</taxon>
    </lineage>
</organism>
<comment type="caution">
    <text evidence="3">The sequence shown here is derived from an EMBL/GenBank/DDBJ whole genome shotgun (WGS) entry which is preliminary data.</text>
</comment>
<dbReference type="Gene3D" id="3.40.50.1820">
    <property type="entry name" value="alpha/beta hydrolase"/>
    <property type="match status" value="1"/>
</dbReference>
<dbReference type="Proteomes" id="UP001240447">
    <property type="component" value="Unassembled WGS sequence"/>
</dbReference>
<dbReference type="InterPro" id="IPR029058">
    <property type="entry name" value="AB_hydrolase_fold"/>
</dbReference>